<feature type="transmembrane region" description="Helical" evidence="1">
    <location>
        <begin position="34"/>
        <end position="53"/>
    </location>
</feature>
<organism evidence="2 3">
    <name type="scientific">Mycobacterium asiaticum</name>
    <dbReference type="NCBI Taxonomy" id="1790"/>
    <lineage>
        <taxon>Bacteria</taxon>
        <taxon>Bacillati</taxon>
        <taxon>Actinomycetota</taxon>
        <taxon>Actinomycetes</taxon>
        <taxon>Mycobacteriales</taxon>
        <taxon>Mycobacteriaceae</taxon>
        <taxon>Mycobacterium</taxon>
    </lineage>
</organism>
<evidence type="ECO:0000313" key="3">
    <source>
        <dbReference type="Proteomes" id="UP000093925"/>
    </source>
</evidence>
<dbReference type="AlphaFoldDB" id="A0A1A3KRZ0"/>
<reference evidence="2 3" key="1">
    <citation type="submission" date="2016-06" db="EMBL/GenBank/DDBJ databases">
        <authorList>
            <person name="Kjaerup R.B."/>
            <person name="Dalgaard T.S."/>
            <person name="Juul-Madsen H.R."/>
        </authorList>
    </citation>
    <scope>NUCLEOTIDE SEQUENCE [LARGE SCALE GENOMIC DNA]</scope>
    <source>
        <strain evidence="2 3">1276495.2</strain>
    </source>
</reference>
<gene>
    <name evidence="2" type="ORF">A5640_09690</name>
</gene>
<keyword evidence="1" id="KW-1133">Transmembrane helix</keyword>
<comment type="caution">
    <text evidence="2">The sequence shown here is derived from an EMBL/GenBank/DDBJ whole genome shotgun (WGS) entry which is preliminary data.</text>
</comment>
<dbReference type="RefSeq" id="WP_065139699.1">
    <property type="nucleotide sequence ID" value="NZ_LZLM01000058.1"/>
</dbReference>
<name>A0A1A3KRZ0_MYCAS</name>
<dbReference type="EMBL" id="LZLM01000058">
    <property type="protein sequence ID" value="OBJ86716.1"/>
    <property type="molecule type" value="Genomic_DNA"/>
</dbReference>
<proteinExistence type="predicted"/>
<keyword evidence="1" id="KW-0812">Transmembrane</keyword>
<accession>A0A1A3KRZ0</accession>
<keyword evidence="1" id="KW-0472">Membrane</keyword>
<dbReference type="Proteomes" id="UP000093925">
    <property type="component" value="Unassembled WGS sequence"/>
</dbReference>
<sequence length="345" mass="37353">MSVNDRSAVSRQFMASSPPISSRMSAFATGKRKGVFYVAYTAVAAAVFALTMVKSLSPWMRWGLGVVIAVVVLGPLIWLFYLWWRSRRKILLEVTSDALTVNQGVFSFVDAKLGSWTTMGVALHLGSGSHRFVLGGRDRRIAPSTRLDAPPVPAVDAWLWSSEFDELLALGGGLSGGDVRGPALAEPNRCLLFPNPYLAEQLGSFAFRKHLRLQESLSRPSLIFDMDDDAIRVIEPRSDALTASAPRTQATATPAVFQADSVTSGDGSTYNYPAITGLVVSLPGVQPVTIGCLDLVGSRFRFAWRGNVPTRNERTSHMVSGGDLLALAEKFGLTAQLEDKAMDKS</sequence>
<protein>
    <submittedName>
        <fullName evidence="2">Uncharacterized protein</fullName>
    </submittedName>
</protein>
<feature type="transmembrane region" description="Helical" evidence="1">
    <location>
        <begin position="59"/>
        <end position="84"/>
    </location>
</feature>
<evidence type="ECO:0000256" key="1">
    <source>
        <dbReference type="SAM" id="Phobius"/>
    </source>
</evidence>
<evidence type="ECO:0000313" key="2">
    <source>
        <dbReference type="EMBL" id="OBJ86716.1"/>
    </source>
</evidence>